<dbReference type="Pfam" id="PF03514">
    <property type="entry name" value="GRAS"/>
    <property type="match status" value="1"/>
</dbReference>
<dbReference type="EMBL" id="JANQDX010000011">
    <property type="protein sequence ID" value="KAL0916867.1"/>
    <property type="molecule type" value="Genomic_DNA"/>
</dbReference>
<proteinExistence type="inferred from homology"/>
<gene>
    <name evidence="4" type="ORF">M5K25_014414</name>
</gene>
<evidence type="ECO:0000256" key="2">
    <source>
        <dbReference type="ARBA" id="ARBA00023163"/>
    </source>
</evidence>
<feature type="short sequence motif" description="LxCxE motif" evidence="3">
    <location>
        <begin position="97"/>
        <end position="101"/>
    </location>
</feature>
<dbReference type="PROSITE" id="PS50985">
    <property type="entry name" value="GRAS"/>
    <property type="match status" value="1"/>
</dbReference>
<comment type="caution">
    <text evidence="3">Lacks conserved residue(s) required for the propagation of feature annotation.</text>
</comment>
<dbReference type="AlphaFoldDB" id="A0ABD0V2R9"/>
<protein>
    <submittedName>
        <fullName evidence="4">Uncharacterized protein</fullName>
    </submittedName>
</protein>
<keyword evidence="1" id="KW-0805">Transcription regulation</keyword>
<keyword evidence="5" id="KW-1185">Reference proteome</keyword>
<sequence length="449" mass="49274">MNNDNLSSPFHLNWAFAPSHLDSSAIRQLTAFTSDHISGELNADPFNIESWTSTSYQDPTFINTPTNLATQTPSAADAKAPSTTTVDKALELVHELLACAEAIGCGDVALASSILKRLWPMTSPAGDALRRVVYYFVCALHCRLALPQNTTCGGSPAATSARKEALLLLHQSTPFLAFGFLVANHAIYMAGEGRDRLHIIDLGMEHTLQWPPLLRALATRRSGAPHVRITALPSPTVSLAQLQLSMKSIADDSKNLGLDLDFHIASTSDPLQIKQGETLIINSMMKLHRYQANMLEEIYGLKPSLVTLVEQDANHNGEVFVGRFVEALHYYSAVFDAVEGVVEGKGRGEIERWYFGEEIRNVVAMEGEERVERHERGENWGRRMRTMGFEEVGVSGCGGEVREMLGVKGWEGYSVMEEKGGLVLGWKERPLVWASAWVVANGRGDGGIL</sequence>
<feature type="region of interest" description="VHIID" evidence="3">
    <location>
        <begin position="166"/>
        <end position="231"/>
    </location>
</feature>
<keyword evidence="2" id="KW-0804">Transcription</keyword>
<evidence type="ECO:0000313" key="5">
    <source>
        <dbReference type="Proteomes" id="UP001552299"/>
    </source>
</evidence>
<feature type="short sequence motif" description="VHIID" evidence="3">
    <location>
        <begin position="197"/>
        <end position="201"/>
    </location>
</feature>
<comment type="similarity">
    <text evidence="3">Belongs to the GRAS family.</text>
</comment>
<reference evidence="4 5" key="1">
    <citation type="journal article" date="2024" name="Plant Biotechnol. J.">
        <title>Dendrobium thyrsiflorum genome and its molecular insights into genes involved in important horticultural traits.</title>
        <authorList>
            <person name="Chen B."/>
            <person name="Wang J.Y."/>
            <person name="Zheng P.J."/>
            <person name="Li K.L."/>
            <person name="Liang Y.M."/>
            <person name="Chen X.F."/>
            <person name="Zhang C."/>
            <person name="Zhao X."/>
            <person name="He X."/>
            <person name="Zhang G.Q."/>
            <person name="Liu Z.J."/>
            <person name="Xu Q."/>
        </authorList>
    </citation>
    <scope>NUCLEOTIDE SEQUENCE [LARGE SCALE GENOMIC DNA]</scope>
    <source>
        <strain evidence="4">GZMU011</strain>
    </source>
</reference>
<dbReference type="PANTHER" id="PTHR31636">
    <property type="entry name" value="OSJNBA0084A10.13 PROTEIN-RELATED"/>
    <property type="match status" value="1"/>
</dbReference>
<dbReference type="Proteomes" id="UP001552299">
    <property type="component" value="Unassembled WGS sequence"/>
</dbReference>
<accession>A0ABD0V2R9</accession>
<evidence type="ECO:0000256" key="3">
    <source>
        <dbReference type="PROSITE-ProRule" id="PRU01191"/>
    </source>
</evidence>
<evidence type="ECO:0000313" key="4">
    <source>
        <dbReference type="EMBL" id="KAL0916867.1"/>
    </source>
</evidence>
<evidence type="ECO:0000256" key="1">
    <source>
        <dbReference type="ARBA" id="ARBA00023015"/>
    </source>
</evidence>
<dbReference type="InterPro" id="IPR005202">
    <property type="entry name" value="TF_GRAS"/>
</dbReference>
<feature type="region of interest" description="SAW" evidence="3">
    <location>
        <begin position="364"/>
        <end position="438"/>
    </location>
</feature>
<organism evidence="4 5">
    <name type="scientific">Dendrobium thyrsiflorum</name>
    <name type="common">Pinecone-like raceme dendrobium</name>
    <name type="synonym">Orchid</name>
    <dbReference type="NCBI Taxonomy" id="117978"/>
    <lineage>
        <taxon>Eukaryota</taxon>
        <taxon>Viridiplantae</taxon>
        <taxon>Streptophyta</taxon>
        <taxon>Embryophyta</taxon>
        <taxon>Tracheophyta</taxon>
        <taxon>Spermatophyta</taxon>
        <taxon>Magnoliopsida</taxon>
        <taxon>Liliopsida</taxon>
        <taxon>Asparagales</taxon>
        <taxon>Orchidaceae</taxon>
        <taxon>Epidendroideae</taxon>
        <taxon>Malaxideae</taxon>
        <taxon>Dendrobiinae</taxon>
        <taxon>Dendrobium</taxon>
    </lineage>
</organism>
<comment type="caution">
    <text evidence="4">The sequence shown here is derived from an EMBL/GenBank/DDBJ whole genome shotgun (WGS) entry which is preliminary data.</text>
</comment>
<name>A0ABD0V2R9_DENTH</name>